<evidence type="ECO:0000256" key="3">
    <source>
        <dbReference type="SAM" id="Phobius"/>
    </source>
</evidence>
<evidence type="ECO:0000313" key="5">
    <source>
        <dbReference type="Proteomes" id="UP000662200"/>
    </source>
</evidence>
<keyword evidence="3" id="KW-0472">Membrane</keyword>
<feature type="compositionally biased region" description="Low complexity" evidence="2">
    <location>
        <begin position="1"/>
        <end position="17"/>
    </location>
</feature>
<dbReference type="EMBL" id="BMQC01000001">
    <property type="protein sequence ID" value="GGK14676.1"/>
    <property type="molecule type" value="Genomic_DNA"/>
</dbReference>
<keyword evidence="5" id="KW-1185">Reference proteome</keyword>
<evidence type="ECO:0008006" key="6">
    <source>
        <dbReference type="Google" id="ProtNLM"/>
    </source>
</evidence>
<sequence length="194" mass="21041">MQRRQPSGPAAARRSSPGRGGAARAGRHGARGAARERDARPEARRASTARPAGPRRATAARPGTTRTTAGRPRRLTGRAGVLLVLLLALALGYTYPVRQLLNQKAEIARLEAANAAKRENISALRERDLLWSDDAYVVNQARRRFYMVLPGERAYVVFDRGEVPTPGPGRRPAPPSWSDKLWSSVTAADAAPHP</sequence>
<accession>A0A8J3BJC2</accession>
<evidence type="ECO:0000256" key="2">
    <source>
        <dbReference type="SAM" id="MobiDB-lite"/>
    </source>
</evidence>
<reference evidence="4" key="1">
    <citation type="journal article" date="2014" name="Int. J. Syst. Evol. Microbiol.">
        <title>Complete genome sequence of Corynebacterium casei LMG S-19264T (=DSM 44701T), isolated from a smear-ripened cheese.</title>
        <authorList>
            <consortium name="US DOE Joint Genome Institute (JGI-PGF)"/>
            <person name="Walter F."/>
            <person name="Albersmeier A."/>
            <person name="Kalinowski J."/>
            <person name="Ruckert C."/>
        </authorList>
    </citation>
    <scope>NUCLEOTIDE SEQUENCE</scope>
    <source>
        <strain evidence="4">JCM 3091</strain>
    </source>
</reference>
<feature type="compositionally biased region" description="Basic and acidic residues" evidence="2">
    <location>
        <begin position="33"/>
        <end position="45"/>
    </location>
</feature>
<name>A0A8J3BJC2_9ACTN</name>
<keyword evidence="3" id="KW-1133">Transmembrane helix</keyword>
<gene>
    <name evidence="4" type="ORF">GCM10010124_04060</name>
</gene>
<feature type="region of interest" description="Disordered" evidence="2">
    <location>
        <begin position="161"/>
        <end position="194"/>
    </location>
</feature>
<reference evidence="4" key="2">
    <citation type="submission" date="2020-09" db="EMBL/GenBank/DDBJ databases">
        <authorList>
            <person name="Sun Q."/>
            <person name="Ohkuma M."/>
        </authorList>
    </citation>
    <scope>NUCLEOTIDE SEQUENCE</scope>
    <source>
        <strain evidence="4">JCM 3091</strain>
    </source>
</reference>
<feature type="compositionally biased region" description="Pro residues" evidence="2">
    <location>
        <begin position="165"/>
        <end position="175"/>
    </location>
</feature>
<keyword evidence="3" id="KW-0812">Transmembrane</keyword>
<dbReference type="InterPro" id="IPR007060">
    <property type="entry name" value="FtsL/DivIC"/>
</dbReference>
<comment type="caution">
    <text evidence="4">The sequence shown here is derived from an EMBL/GenBank/DDBJ whole genome shotgun (WGS) entry which is preliminary data.</text>
</comment>
<dbReference type="Proteomes" id="UP000662200">
    <property type="component" value="Unassembled WGS sequence"/>
</dbReference>
<protein>
    <recommendedName>
        <fullName evidence="6">Septum formation initiator family protein</fullName>
    </recommendedName>
</protein>
<evidence type="ECO:0000313" key="4">
    <source>
        <dbReference type="EMBL" id="GGK14676.1"/>
    </source>
</evidence>
<proteinExistence type="predicted"/>
<evidence type="ECO:0000256" key="1">
    <source>
        <dbReference type="SAM" id="Coils"/>
    </source>
</evidence>
<dbReference type="AlphaFoldDB" id="A0A8J3BJC2"/>
<organism evidence="4 5">
    <name type="scientific">Pilimelia terevasa</name>
    <dbReference type="NCBI Taxonomy" id="53372"/>
    <lineage>
        <taxon>Bacteria</taxon>
        <taxon>Bacillati</taxon>
        <taxon>Actinomycetota</taxon>
        <taxon>Actinomycetes</taxon>
        <taxon>Micromonosporales</taxon>
        <taxon>Micromonosporaceae</taxon>
        <taxon>Pilimelia</taxon>
    </lineage>
</organism>
<feature type="transmembrane region" description="Helical" evidence="3">
    <location>
        <begin position="75"/>
        <end position="95"/>
    </location>
</feature>
<feature type="compositionally biased region" description="Low complexity" evidence="2">
    <location>
        <begin position="46"/>
        <end position="70"/>
    </location>
</feature>
<feature type="coiled-coil region" evidence="1">
    <location>
        <begin position="98"/>
        <end position="127"/>
    </location>
</feature>
<keyword evidence="1" id="KW-0175">Coiled coil</keyword>
<dbReference type="RefSeq" id="WP_189112394.1">
    <property type="nucleotide sequence ID" value="NZ_BMQC01000001.1"/>
</dbReference>
<feature type="region of interest" description="Disordered" evidence="2">
    <location>
        <begin position="1"/>
        <end position="73"/>
    </location>
</feature>
<dbReference type="Pfam" id="PF04977">
    <property type="entry name" value="DivIC"/>
    <property type="match status" value="1"/>
</dbReference>